<dbReference type="AlphaFoldDB" id="A0AAD6T0D5"/>
<keyword evidence="2" id="KW-1185">Reference proteome</keyword>
<dbReference type="EMBL" id="JARJCM010000039">
    <property type="protein sequence ID" value="KAJ7037093.1"/>
    <property type="molecule type" value="Genomic_DNA"/>
</dbReference>
<evidence type="ECO:0000313" key="1">
    <source>
        <dbReference type="EMBL" id="KAJ7037093.1"/>
    </source>
</evidence>
<evidence type="ECO:0000313" key="2">
    <source>
        <dbReference type="Proteomes" id="UP001218188"/>
    </source>
</evidence>
<comment type="caution">
    <text evidence="1">The sequence shown here is derived from an EMBL/GenBank/DDBJ whole genome shotgun (WGS) entry which is preliminary data.</text>
</comment>
<protein>
    <submittedName>
        <fullName evidence="1">Uncharacterized protein</fullName>
    </submittedName>
</protein>
<proteinExistence type="predicted"/>
<name>A0AAD6T0D5_9AGAR</name>
<organism evidence="1 2">
    <name type="scientific">Mycena alexandri</name>
    <dbReference type="NCBI Taxonomy" id="1745969"/>
    <lineage>
        <taxon>Eukaryota</taxon>
        <taxon>Fungi</taxon>
        <taxon>Dikarya</taxon>
        <taxon>Basidiomycota</taxon>
        <taxon>Agaricomycotina</taxon>
        <taxon>Agaricomycetes</taxon>
        <taxon>Agaricomycetidae</taxon>
        <taxon>Agaricales</taxon>
        <taxon>Marasmiineae</taxon>
        <taxon>Mycenaceae</taxon>
        <taxon>Mycena</taxon>
    </lineage>
</organism>
<reference evidence="1" key="1">
    <citation type="submission" date="2023-03" db="EMBL/GenBank/DDBJ databases">
        <title>Massive genome expansion in bonnet fungi (Mycena s.s.) driven by repeated elements and novel gene families across ecological guilds.</title>
        <authorList>
            <consortium name="Lawrence Berkeley National Laboratory"/>
            <person name="Harder C.B."/>
            <person name="Miyauchi S."/>
            <person name="Viragh M."/>
            <person name="Kuo A."/>
            <person name="Thoen E."/>
            <person name="Andreopoulos B."/>
            <person name="Lu D."/>
            <person name="Skrede I."/>
            <person name="Drula E."/>
            <person name="Henrissat B."/>
            <person name="Morin E."/>
            <person name="Kohler A."/>
            <person name="Barry K."/>
            <person name="LaButti K."/>
            <person name="Morin E."/>
            <person name="Salamov A."/>
            <person name="Lipzen A."/>
            <person name="Mereny Z."/>
            <person name="Hegedus B."/>
            <person name="Baldrian P."/>
            <person name="Stursova M."/>
            <person name="Weitz H."/>
            <person name="Taylor A."/>
            <person name="Grigoriev I.V."/>
            <person name="Nagy L.G."/>
            <person name="Martin F."/>
            <person name="Kauserud H."/>
        </authorList>
    </citation>
    <scope>NUCLEOTIDE SEQUENCE</scope>
    <source>
        <strain evidence="1">CBHHK200</strain>
    </source>
</reference>
<gene>
    <name evidence="1" type="ORF">C8F04DRAFT_1257323</name>
</gene>
<sequence length="124" mass="14161">MPDASTQTDLSLFNASEFKREVAPLDGKPSAPLTEKSLEYKREAIAHIEGKATGPPSTGMLQWLGKNTTRAHLASELDNVPEEELEARRKKRVEELMRCRAGYELRLRRHPYLHWRPPQANVQN</sequence>
<dbReference type="Proteomes" id="UP001218188">
    <property type="component" value="Unassembled WGS sequence"/>
</dbReference>
<accession>A0AAD6T0D5</accession>